<protein>
    <submittedName>
        <fullName evidence="1">Uncharacterized protein</fullName>
    </submittedName>
</protein>
<dbReference type="Proteomes" id="UP000030751">
    <property type="component" value="Unassembled WGS sequence"/>
</dbReference>
<sequence>MCTWKKTLCTGKGGTCQEELSRETAGGHVLLWMPQVGRWCGKGPVRPANMLLHQTVIKCMPRSFNFTRGGNFCARARM</sequence>
<accession>W9NCR3</accession>
<proteinExistence type="predicted"/>
<reference evidence="1" key="2">
    <citation type="submission" date="2014-02" db="EMBL/GenBank/DDBJ databases">
        <title>Annotation of the Genome Sequence of Fusarium oxysporum HDV247.</title>
        <authorList>
            <consortium name="The Broad Institute Genomics Platform"/>
            <person name="Ma L.-J."/>
            <person name="Corby-Kistler H."/>
            <person name="Broz K."/>
            <person name="Gale L.R."/>
            <person name="Jonkers W."/>
            <person name="O'Donnell K."/>
            <person name="Ploetz R."/>
            <person name="Steinberg C."/>
            <person name="Schwartz D.C."/>
            <person name="VanEtten H."/>
            <person name="Zhou S."/>
            <person name="Young S.K."/>
            <person name="Zeng Q."/>
            <person name="Gargeya S."/>
            <person name="Fitzgerald M."/>
            <person name="Abouelleil A."/>
            <person name="Alvarado L."/>
            <person name="Chapman S.B."/>
            <person name="Gainer-Dewar J."/>
            <person name="Goldberg J."/>
            <person name="Griggs A."/>
            <person name="Gujja S."/>
            <person name="Hansen M."/>
            <person name="Howarth C."/>
            <person name="Imamovic A."/>
            <person name="Ireland A."/>
            <person name="Larimer J."/>
            <person name="McCowan C."/>
            <person name="Murphy C."/>
            <person name="Pearson M."/>
            <person name="Poon T.W."/>
            <person name="Priest M."/>
            <person name="Roberts A."/>
            <person name="Saif S."/>
            <person name="Shea T."/>
            <person name="Sykes S."/>
            <person name="Wortman J."/>
            <person name="Nusbaum C."/>
            <person name="Birren B."/>
        </authorList>
    </citation>
    <scope>NUCLEOTIDE SEQUENCE</scope>
    <source>
        <strain evidence="1">HDV247</strain>
    </source>
</reference>
<dbReference type="AlphaFoldDB" id="W9NCR3"/>
<reference evidence="1" key="1">
    <citation type="submission" date="2011-10" db="EMBL/GenBank/DDBJ databases">
        <title>The Genome Sequence of Fusarium oxysporum HDV247.</title>
        <authorList>
            <consortium name="The Broad Institute Genome Sequencing Platform"/>
            <person name="Ma L.-J."/>
            <person name="Gale L.R."/>
            <person name="Schwartz D.C."/>
            <person name="Zhou S."/>
            <person name="Corby-Kistler H."/>
            <person name="Young S.K."/>
            <person name="Zeng Q."/>
            <person name="Gargeya S."/>
            <person name="Fitzgerald M."/>
            <person name="Haas B."/>
            <person name="Abouelleil A."/>
            <person name="Alvarado L."/>
            <person name="Arachchi H.M."/>
            <person name="Berlin A."/>
            <person name="Brown A."/>
            <person name="Chapman S.B."/>
            <person name="Chen Z."/>
            <person name="Dunbar C."/>
            <person name="Freedman E."/>
            <person name="Gearin G."/>
            <person name="Goldberg J."/>
            <person name="Griggs A."/>
            <person name="Gujja S."/>
            <person name="Heiman D."/>
            <person name="Howarth C."/>
            <person name="Larson L."/>
            <person name="Lui A."/>
            <person name="MacDonald P.J.P."/>
            <person name="Montmayeur A."/>
            <person name="Murphy C."/>
            <person name="Neiman D."/>
            <person name="Pearson M."/>
            <person name="Priest M."/>
            <person name="Roberts A."/>
            <person name="Saif S."/>
            <person name="Shea T."/>
            <person name="Shenoy N."/>
            <person name="Sisk P."/>
            <person name="Stolte C."/>
            <person name="Sykes S."/>
            <person name="Wortman J."/>
            <person name="Nusbaum C."/>
            <person name="Birren B."/>
        </authorList>
    </citation>
    <scope>NUCLEOTIDE SEQUENCE [LARGE SCALE GENOMIC DNA]</scope>
    <source>
        <strain evidence="1">HDV247</strain>
    </source>
</reference>
<gene>
    <name evidence="1" type="ORF">FOVG_19905</name>
</gene>
<name>W9NCR3_FUSOX</name>
<dbReference type="EMBL" id="KI981367">
    <property type="protein sequence ID" value="EXA28496.1"/>
    <property type="molecule type" value="Genomic_DNA"/>
</dbReference>
<evidence type="ECO:0000313" key="1">
    <source>
        <dbReference type="EMBL" id="EXA28496.1"/>
    </source>
</evidence>
<organism evidence="1">
    <name type="scientific">Fusarium oxysporum f. sp. pisi HDV247</name>
    <dbReference type="NCBI Taxonomy" id="1080344"/>
    <lineage>
        <taxon>Eukaryota</taxon>
        <taxon>Fungi</taxon>
        <taxon>Dikarya</taxon>
        <taxon>Ascomycota</taxon>
        <taxon>Pezizomycotina</taxon>
        <taxon>Sordariomycetes</taxon>
        <taxon>Hypocreomycetidae</taxon>
        <taxon>Hypocreales</taxon>
        <taxon>Nectriaceae</taxon>
        <taxon>Fusarium</taxon>
        <taxon>Fusarium oxysporum species complex</taxon>
    </lineage>
</organism>
<dbReference type="HOGENOM" id="CLU_2622098_0_0_1"/>